<evidence type="ECO:0000313" key="4">
    <source>
        <dbReference type="EMBL" id="KAJ9537449.1"/>
    </source>
</evidence>
<comment type="caution">
    <text evidence="4">The sequence shown here is derived from an EMBL/GenBank/DDBJ whole genome shotgun (WGS) entry which is preliminary data.</text>
</comment>
<dbReference type="GO" id="GO:0098542">
    <property type="term" value="P:defense response to other organism"/>
    <property type="evidence" value="ECO:0007669"/>
    <property type="project" value="InterPro"/>
</dbReference>
<accession>A0AA38S6D7</accession>
<dbReference type="PANTHER" id="PTHR31234">
    <property type="entry name" value="LATE EMBRYOGENESIS ABUNDANT (LEA) HYDROXYPROLINE-RICH GLYCOPROTEIN FAMILY"/>
    <property type="match status" value="1"/>
</dbReference>
<name>A0AA38S6D7_9ASTR</name>
<protein>
    <recommendedName>
        <fullName evidence="6">Late embryogenesis abundant protein LEA-2 subgroup domain-containing protein</fullName>
    </recommendedName>
</protein>
<evidence type="ECO:0000256" key="1">
    <source>
        <dbReference type="ARBA" id="ARBA00004370"/>
    </source>
</evidence>
<keyword evidence="3" id="KW-0812">Transmembrane</keyword>
<evidence type="ECO:0000256" key="2">
    <source>
        <dbReference type="ARBA" id="ARBA00023136"/>
    </source>
</evidence>
<evidence type="ECO:0000313" key="5">
    <source>
        <dbReference type="Proteomes" id="UP001172457"/>
    </source>
</evidence>
<keyword evidence="3" id="KW-1133">Transmembrane helix</keyword>
<feature type="transmembrane region" description="Helical" evidence="3">
    <location>
        <begin position="32"/>
        <end position="55"/>
    </location>
</feature>
<dbReference type="EMBL" id="JARYMX010000008">
    <property type="protein sequence ID" value="KAJ9537449.1"/>
    <property type="molecule type" value="Genomic_DNA"/>
</dbReference>
<dbReference type="GO" id="GO:0005886">
    <property type="term" value="C:plasma membrane"/>
    <property type="evidence" value="ECO:0007669"/>
    <property type="project" value="TreeGrafter"/>
</dbReference>
<proteinExistence type="predicted"/>
<dbReference type="PANTHER" id="PTHR31234:SF8">
    <property type="entry name" value="EXPRESSED PROTEIN"/>
    <property type="match status" value="1"/>
</dbReference>
<keyword evidence="5" id="KW-1185">Reference proteome</keyword>
<gene>
    <name evidence="4" type="ORF">OSB04_030182</name>
</gene>
<sequence>MTPVHPSPPSSHHQSAAAAAEALHNYQKRRCAVIFGLSCFAIIFIALLVVLILYVRTPDQEPIKPRFELEQVGVEYLNYSVNGSSTASVSLAVRMLFMAENDNYASIMYGVSSLNITYRGVPLGRATLPGFCLDRVTRVQTTVTADRVNLEDAADFVRDASLNDRVELRIMGDVNAYMFMWSTITTPVSTLRFFFLLKYVSVDCVIAISPRKQALTSKLCGPDVLKV</sequence>
<keyword evidence="2 3" id="KW-0472">Membrane</keyword>
<organism evidence="4 5">
    <name type="scientific">Centaurea solstitialis</name>
    <name type="common">yellow star-thistle</name>
    <dbReference type="NCBI Taxonomy" id="347529"/>
    <lineage>
        <taxon>Eukaryota</taxon>
        <taxon>Viridiplantae</taxon>
        <taxon>Streptophyta</taxon>
        <taxon>Embryophyta</taxon>
        <taxon>Tracheophyta</taxon>
        <taxon>Spermatophyta</taxon>
        <taxon>Magnoliopsida</taxon>
        <taxon>eudicotyledons</taxon>
        <taxon>Gunneridae</taxon>
        <taxon>Pentapetalae</taxon>
        <taxon>asterids</taxon>
        <taxon>campanulids</taxon>
        <taxon>Asterales</taxon>
        <taxon>Asteraceae</taxon>
        <taxon>Carduoideae</taxon>
        <taxon>Cardueae</taxon>
        <taxon>Centaureinae</taxon>
        <taxon>Centaurea</taxon>
    </lineage>
</organism>
<comment type="subcellular location">
    <subcellularLocation>
        <location evidence="1">Membrane</location>
    </subcellularLocation>
</comment>
<dbReference type="InterPro" id="IPR044839">
    <property type="entry name" value="NDR1-like"/>
</dbReference>
<dbReference type="AlphaFoldDB" id="A0AA38S6D7"/>
<dbReference type="Proteomes" id="UP001172457">
    <property type="component" value="Chromosome 8"/>
</dbReference>
<evidence type="ECO:0000256" key="3">
    <source>
        <dbReference type="SAM" id="Phobius"/>
    </source>
</evidence>
<reference evidence="4" key="1">
    <citation type="submission" date="2023-03" db="EMBL/GenBank/DDBJ databases">
        <title>Chromosome-scale reference genome and RAD-based genetic map of yellow starthistle (Centaurea solstitialis) reveal putative structural variation and QTLs associated with invader traits.</title>
        <authorList>
            <person name="Reatini B."/>
            <person name="Cang F.A."/>
            <person name="Jiang Q."/>
            <person name="Mckibben M.T.W."/>
            <person name="Barker M.S."/>
            <person name="Rieseberg L.H."/>
            <person name="Dlugosch K.M."/>
        </authorList>
    </citation>
    <scope>NUCLEOTIDE SEQUENCE</scope>
    <source>
        <strain evidence="4">CAN-66</strain>
        <tissue evidence="4">Leaf</tissue>
    </source>
</reference>
<evidence type="ECO:0008006" key="6">
    <source>
        <dbReference type="Google" id="ProtNLM"/>
    </source>
</evidence>